<feature type="domain" description="DUF7033" evidence="1">
    <location>
        <begin position="95"/>
        <end position="182"/>
    </location>
</feature>
<comment type="caution">
    <text evidence="2">The sequence shown here is derived from an EMBL/GenBank/DDBJ whole genome shotgun (WGS) entry which is preliminary data.</text>
</comment>
<reference evidence="2 3" key="1">
    <citation type="submission" date="2018-02" db="EMBL/GenBank/DDBJ databases">
        <title>Genomic Encyclopedia of Archaeal and Bacterial Type Strains, Phase II (KMG-II): from individual species to whole genera.</title>
        <authorList>
            <person name="Goeker M."/>
        </authorList>
    </citation>
    <scope>NUCLEOTIDE SEQUENCE [LARGE SCALE GENOMIC DNA]</scope>
    <source>
        <strain evidence="2 3">DSM 16809</strain>
    </source>
</reference>
<organism evidence="2 3">
    <name type="scientific">Nonlabens xylanidelens</name>
    <dbReference type="NCBI Taxonomy" id="191564"/>
    <lineage>
        <taxon>Bacteria</taxon>
        <taxon>Pseudomonadati</taxon>
        <taxon>Bacteroidota</taxon>
        <taxon>Flavobacteriia</taxon>
        <taxon>Flavobacteriales</taxon>
        <taxon>Flavobacteriaceae</taxon>
        <taxon>Nonlabens</taxon>
    </lineage>
</organism>
<sequence length="437" mass="51585">MILVYCSHITPRKEYIFKHIFRRMMMQEFKLTSDVSEFVSHSGVKLSYGVKPLGDELFIWSQGLLDETGIDYHEIDFHKWDELPIFFKAPDRSDIPFDIFSAAFYLITRYEEYLPQVKDDLGRYSAKESVAVQGCFILMPVVDLWVRKLLDILNRNFEVSLTRKQKLKTTVAIEVSSFFKYRGRGALDNSMMLYNHFRRFKIRPFFKQIVVLLGLRVDPFKNYEELISTIRKKWKYGKKSTNAAHNMVFFFHLGSYNRVDNGINYTSRKYREAIKLIGDYLDIGLRFSFYCNDNEVLKQGRKFEEISNRSLHKTMAAYSKIATPGHYKRLVDLEKLEDYSMGYESMPGFRASTSHPFYFYDLDYEVQTPLLIYPYALHYKSISGNMLNGQKQVVQQLKRRVEEVSGHFIVMFNYAQFEKGLKSHATTTLEYIYDNEV</sequence>
<name>A0A2S6IJF4_9FLAO</name>
<gene>
    <name evidence="2" type="ORF">LY01_01986</name>
</gene>
<evidence type="ECO:0000259" key="1">
    <source>
        <dbReference type="Pfam" id="PF23019"/>
    </source>
</evidence>
<dbReference type="InterPro" id="IPR054297">
    <property type="entry name" value="DUF7033"/>
</dbReference>
<dbReference type="RefSeq" id="WP_245890687.1">
    <property type="nucleotide sequence ID" value="NZ_MQVW01000020.1"/>
</dbReference>
<evidence type="ECO:0000313" key="2">
    <source>
        <dbReference type="EMBL" id="PPK94349.1"/>
    </source>
</evidence>
<protein>
    <recommendedName>
        <fullName evidence="1">DUF7033 domain-containing protein</fullName>
    </recommendedName>
</protein>
<accession>A0A2S6IJF4</accession>
<keyword evidence="3" id="KW-1185">Reference proteome</keyword>
<dbReference type="Proteomes" id="UP000239002">
    <property type="component" value="Unassembled WGS sequence"/>
</dbReference>
<dbReference type="AlphaFoldDB" id="A0A2S6IJF4"/>
<proteinExistence type="predicted"/>
<dbReference type="EMBL" id="PTJE01000004">
    <property type="protein sequence ID" value="PPK94349.1"/>
    <property type="molecule type" value="Genomic_DNA"/>
</dbReference>
<evidence type="ECO:0000313" key="3">
    <source>
        <dbReference type="Proteomes" id="UP000239002"/>
    </source>
</evidence>
<dbReference type="Pfam" id="PF23019">
    <property type="entry name" value="DUF7033"/>
    <property type="match status" value="1"/>
</dbReference>